<sequence length="77" mass="8991">MCDFDVRVHRCGHYRKCLKRPCGEAKYRQTVCSAAYDKDRSEMRRYLYPRGPIWECLTSSVSGWPFGYGRDVAGQGY</sequence>
<reference evidence="1 2" key="1">
    <citation type="submission" date="2024-07" db="EMBL/GenBank/DDBJ databases">
        <title>Section-level genome sequencing and comparative genomics of Aspergillus sections Usti and Cavernicolus.</title>
        <authorList>
            <consortium name="Lawrence Berkeley National Laboratory"/>
            <person name="Nybo J.L."/>
            <person name="Vesth T.C."/>
            <person name="Theobald S."/>
            <person name="Frisvad J.C."/>
            <person name="Larsen T.O."/>
            <person name="Kjaerboelling I."/>
            <person name="Rothschild-Mancinelli K."/>
            <person name="Lyhne E.K."/>
            <person name="Kogle M.E."/>
            <person name="Barry K."/>
            <person name="Clum A."/>
            <person name="Na H."/>
            <person name="Ledsgaard L."/>
            <person name="Lin J."/>
            <person name="Lipzen A."/>
            <person name="Kuo A."/>
            <person name="Riley R."/>
            <person name="Mondo S."/>
            <person name="Labutti K."/>
            <person name="Haridas S."/>
            <person name="Pangalinan J."/>
            <person name="Salamov A.A."/>
            <person name="Simmons B.A."/>
            <person name="Magnuson J.K."/>
            <person name="Chen J."/>
            <person name="Drula E."/>
            <person name="Henrissat B."/>
            <person name="Wiebenga A."/>
            <person name="Lubbers R.J."/>
            <person name="Gomes A.C."/>
            <person name="Macurrencykelacurrency M.R."/>
            <person name="Stajich J."/>
            <person name="Grigoriev I.V."/>
            <person name="Mortensen U.H."/>
            <person name="De Vries R.P."/>
            <person name="Baker S.E."/>
            <person name="Andersen M.R."/>
        </authorList>
    </citation>
    <scope>NUCLEOTIDE SEQUENCE [LARGE SCALE GENOMIC DNA]</scope>
    <source>
        <strain evidence="1 2">CBS 449.75</strain>
    </source>
</reference>
<accession>A0ABR4LSI8</accession>
<comment type="caution">
    <text evidence="1">The sequence shown here is derived from an EMBL/GenBank/DDBJ whole genome shotgun (WGS) entry which is preliminary data.</text>
</comment>
<dbReference type="GeneID" id="98144105"/>
<name>A0ABR4LSI8_9EURO</name>
<gene>
    <name evidence="1" type="ORF">BJX67DRAFT_352497</name>
</gene>
<dbReference type="RefSeq" id="XP_070886493.1">
    <property type="nucleotide sequence ID" value="XM_071029033.1"/>
</dbReference>
<evidence type="ECO:0000313" key="2">
    <source>
        <dbReference type="Proteomes" id="UP001610432"/>
    </source>
</evidence>
<protein>
    <submittedName>
        <fullName evidence="1">Uncharacterized protein</fullName>
    </submittedName>
</protein>
<evidence type="ECO:0000313" key="1">
    <source>
        <dbReference type="EMBL" id="KAL2867514.1"/>
    </source>
</evidence>
<organism evidence="1 2">
    <name type="scientific">Aspergillus lucknowensis</name>
    <dbReference type="NCBI Taxonomy" id="176173"/>
    <lineage>
        <taxon>Eukaryota</taxon>
        <taxon>Fungi</taxon>
        <taxon>Dikarya</taxon>
        <taxon>Ascomycota</taxon>
        <taxon>Pezizomycotina</taxon>
        <taxon>Eurotiomycetes</taxon>
        <taxon>Eurotiomycetidae</taxon>
        <taxon>Eurotiales</taxon>
        <taxon>Aspergillaceae</taxon>
        <taxon>Aspergillus</taxon>
        <taxon>Aspergillus subgen. Nidulantes</taxon>
    </lineage>
</organism>
<dbReference type="Proteomes" id="UP001610432">
    <property type="component" value="Unassembled WGS sequence"/>
</dbReference>
<keyword evidence="2" id="KW-1185">Reference proteome</keyword>
<dbReference type="EMBL" id="JBFXLQ010000018">
    <property type="protein sequence ID" value="KAL2867514.1"/>
    <property type="molecule type" value="Genomic_DNA"/>
</dbReference>
<proteinExistence type="predicted"/>